<gene>
    <name evidence="1" type="ORF">FB388_1924</name>
</gene>
<evidence type="ECO:0000313" key="1">
    <source>
        <dbReference type="EMBL" id="TQM44553.1"/>
    </source>
</evidence>
<organism evidence="1 2">
    <name type="scientific">Pseudonocardia cypriaca</name>
    <dbReference type="NCBI Taxonomy" id="882449"/>
    <lineage>
        <taxon>Bacteria</taxon>
        <taxon>Bacillati</taxon>
        <taxon>Actinomycetota</taxon>
        <taxon>Actinomycetes</taxon>
        <taxon>Pseudonocardiales</taxon>
        <taxon>Pseudonocardiaceae</taxon>
        <taxon>Pseudonocardia</taxon>
    </lineage>
</organism>
<dbReference type="Gene3D" id="3.90.20.10">
    <property type="match status" value="1"/>
</dbReference>
<dbReference type="Proteomes" id="UP000319818">
    <property type="component" value="Unassembled WGS sequence"/>
</dbReference>
<dbReference type="EMBL" id="VFPH01000001">
    <property type="protein sequence ID" value="TQM44553.1"/>
    <property type="molecule type" value="Genomic_DNA"/>
</dbReference>
<evidence type="ECO:0000313" key="2">
    <source>
        <dbReference type="Proteomes" id="UP000319818"/>
    </source>
</evidence>
<proteinExistence type="predicted"/>
<accession>A0A543GER2</accession>
<protein>
    <submittedName>
        <fullName evidence="1">Uncharacterized protein</fullName>
    </submittedName>
</protein>
<keyword evidence="2" id="KW-1185">Reference proteome</keyword>
<reference evidence="1 2" key="1">
    <citation type="submission" date="2019-06" db="EMBL/GenBank/DDBJ databases">
        <title>Sequencing the genomes of 1000 actinobacteria strains.</title>
        <authorList>
            <person name="Klenk H.-P."/>
        </authorList>
    </citation>
    <scope>NUCLEOTIDE SEQUENCE [LARGE SCALE GENOMIC DNA]</scope>
    <source>
        <strain evidence="1 2">DSM 45511</strain>
    </source>
</reference>
<sequence length="114" mass="12676">MGQVAAEAQVARQDAAAARHLAAARDRDIADLGVKVDANRSAINALGEQTRERFDAVDRRFEALERKVDDGFRRMDEEFRKVDNGFIEMRGKFDVTAAGLERIADLIEQRGEAG</sequence>
<name>A0A543GER2_9PSEU</name>
<comment type="caution">
    <text evidence="1">The sequence shown here is derived from an EMBL/GenBank/DDBJ whole genome shotgun (WGS) entry which is preliminary data.</text>
</comment>
<dbReference type="AlphaFoldDB" id="A0A543GER2"/>